<evidence type="ECO:0000259" key="4">
    <source>
        <dbReference type="PROSITE" id="PS51755"/>
    </source>
</evidence>
<dbReference type="Pfam" id="PF00563">
    <property type="entry name" value="EAL"/>
    <property type="match status" value="1"/>
</dbReference>
<protein>
    <submittedName>
        <fullName evidence="5 6">EAL domain-containing protein</fullName>
    </submittedName>
</protein>
<dbReference type="CDD" id="cd00383">
    <property type="entry name" value="trans_reg_C"/>
    <property type="match status" value="1"/>
</dbReference>
<evidence type="ECO:0000313" key="5">
    <source>
        <dbReference type="EMBL" id="HJH23618.1"/>
    </source>
</evidence>
<keyword evidence="8" id="KW-1185">Reference proteome</keyword>
<dbReference type="EMBL" id="JAATIZ010000002">
    <property type="protein sequence ID" value="NJB65086.1"/>
    <property type="molecule type" value="Genomic_DNA"/>
</dbReference>
<dbReference type="Gene3D" id="3.20.20.450">
    <property type="entry name" value="EAL domain"/>
    <property type="match status" value="1"/>
</dbReference>
<feature type="DNA-binding region" description="OmpR/PhoB-type" evidence="2">
    <location>
        <begin position="146"/>
        <end position="244"/>
    </location>
</feature>
<dbReference type="EMBL" id="DYTQ01000046">
    <property type="protein sequence ID" value="HJH23618.1"/>
    <property type="molecule type" value="Genomic_DNA"/>
</dbReference>
<name>A0A9D2VER8_9BURK</name>
<dbReference type="InterPro" id="IPR035919">
    <property type="entry name" value="EAL_sf"/>
</dbReference>
<reference evidence="5" key="3">
    <citation type="submission" date="2021-09" db="EMBL/GenBank/DDBJ databases">
        <authorList>
            <person name="Gilroy R."/>
        </authorList>
    </citation>
    <scope>NUCLEOTIDE SEQUENCE</scope>
    <source>
        <strain evidence="5">CHK175-13533</strain>
    </source>
</reference>
<dbReference type="InterPro" id="IPR001633">
    <property type="entry name" value="EAL_dom"/>
</dbReference>
<dbReference type="SUPFAM" id="SSF141868">
    <property type="entry name" value="EAL domain-like"/>
    <property type="match status" value="1"/>
</dbReference>
<dbReference type="InterPro" id="IPR036388">
    <property type="entry name" value="WH-like_DNA-bd_sf"/>
</dbReference>
<dbReference type="Gene3D" id="1.10.10.10">
    <property type="entry name" value="Winged helix-like DNA-binding domain superfamily/Winged helix DNA-binding domain"/>
    <property type="match status" value="1"/>
</dbReference>
<comment type="caution">
    <text evidence="5">The sequence shown here is derived from an EMBL/GenBank/DDBJ whole genome shotgun (WGS) entry which is preliminary data.</text>
</comment>
<evidence type="ECO:0000256" key="1">
    <source>
        <dbReference type="ARBA" id="ARBA00023125"/>
    </source>
</evidence>
<sequence length="523" mass="59005">MKYAKQTIVLFQSATDSARVCDDLKRHHILSYRLVESISDLPALLEQDQVPLLFVNAPQLPLSLTVVNLRTLVGLGGLVVAISFNQPEQVTDLLLAGADSVVVGGTVTHTELLAWKSVLLRRAEGFLRFQELRSESKEEFDQSVHNAVSELQVIWRLTDGGWRLISPSGVGINLTSSERFFLEHFAGQVDKRLSREELLAKNSTLTQNSRAIDSLISRLRRKMMQKNLHLPIKSVHGWGYSFTGLLLTEDSNVIQALEKASQPHPTQTAYLTELMSRAQFEEQLQNDRFEFVYSPICDTVEDRIVGAFAVLVWKDSEGRQTRVEHLVPHLEALGLLEALGSWAIVKLNRELMAWDIDYDVTIPIYVGMPASMLLQKHTKLETYAQASIAKQLTVIIQSIDPTMDVNLLKAAIQKLKQNGMAVWARYEDKSVLPMLKTEMGFEGVSFWRLTDGVIRGHSSQSISHALGYAKQHHWPTLVVDVDKPEQRRLSQFLEIRYVAGNMISMELSRDGLLLAWASHHIDH</sequence>
<dbReference type="RefSeq" id="WP_167661148.1">
    <property type="nucleotide sequence ID" value="NZ_BMCQ01000001.1"/>
</dbReference>
<dbReference type="GO" id="GO:0006355">
    <property type="term" value="P:regulation of DNA-templated transcription"/>
    <property type="evidence" value="ECO:0007669"/>
    <property type="project" value="InterPro"/>
</dbReference>
<organism evidence="5 7">
    <name type="scientific">Paenalcaligenes hominis</name>
    <dbReference type="NCBI Taxonomy" id="643674"/>
    <lineage>
        <taxon>Bacteria</taxon>
        <taxon>Pseudomonadati</taxon>
        <taxon>Pseudomonadota</taxon>
        <taxon>Betaproteobacteria</taxon>
        <taxon>Burkholderiales</taxon>
        <taxon>Alcaligenaceae</taxon>
        <taxon>Paenalcaligenes</taxon>
    </lineage>
</organism>
<dbReference type="SMART" id="SM00862">
    <property type="entry name" value="Trans_reg_C"/>
    <property type="match status" value="1"/>
</dbReference>
<reference evidence="5" key="2">
    <citation type="journal article" date="2021" name="PeerJ">
        <title>Extensive microbial diversity within the chicken gut microbiome revealed by metagenomics and culture.</title>
        <authorList>
            <person name="Gilroy R."/>
            <person name="Ravi A."/>
            <person name="Getino M."/>
            <person name="Pursley I."/>
            <person name="Horton D.L."/>
            <person name="Alikhan N.F."/>
            <person name="Baker D."/>
            <person name="Gharbi K."/>
            <person name="Hall N."/>
            <person name="Watson M."/>
            <person name="Adriaenssens E.M."/>
            <person name="Foster-Nyarko E."/>
            <person name="Jarju S."/>
            <person name="Secka A."/>
            <person name="Antonio M."/>
            <person name="Oren A."/>
            <person name="Chaudhuri R.R."/>
            <person name="La Ragione R."/>
            <person name="Hildebrand F."/>
            <person name="Pallen M.J."/>
        </authorList>
    </citation>
    <scope>NUCLEOTIDE SEQUENCE</scope>
    <source>
        <strain evidence="5">CHK175-13533</strain>
    </source>
</reference>
<accession>A0A9D2VER8</accession>
<feature type="domain" description="EAL" evidence="3">
    <location>
        <begin position="273"/>
        <end position="520"/>
    </location>
</feature>
<dbReference type="PROSITE" id="PS51755">
    <property type="entry name" value="OMPR_PHOB"/>
    <property type="match status" value="1"/>
</dbReference>
<evidence type="ECO:0000313" key="6">
    <source>
        <dbReference type="EMBL" id="NJB65086.1"/>
    </source>
</evidence>
<reference evidence="6 8" key="1">
    <citation type="submission" date="2020-03" db="EMBL/GenBank/DDBJ databases">
        <title>Genomic Encyclopedia of Type Strains, Phase IV (KMG-IV): sequencing the most valuable type-strain genomes for metagenomic binning, comparative biology and taxonomic classification.</title>
        <authorList>
            <person name="Goeker M."/>
        </authorList>
    </citation>
    <scope>NUCLEOTIDE SEQUENCE [LARGE SCALE GENOMIC DNA]</scope>
    <source>
        <strain evidence="6 8">DSM 26613</strain>
    </source>
</reference>
<dbReference type="GO" id="GO:0000160">
    <property type="term" value="P:phosphorelay signal transduction system"/>
    <property type="evidence" value="ECO:0007669"/>
    <property type="project" value="InterPro"/>
</dbReference>
<dbReference type="InterPro" id="IPR001867">
    <property type="entry name" value="OmpR/PhoB-type_DNA-bd"/>
</dbReference>
<dbReference type="Proteomes" id="UP000700248">
    <property type="component" value="Unassembled WGS sequence"/>
</dbReference>
<evidence type="ECO:0000313" key="7">
    <source>
        <dbReference type="Proteomes" id="UP000700248"/>
    </source>
</evidence>
<evidence type="ECO:0000259" key="3">
    <source>
        <dbReference type="PROSITE" id="PS50883"/>
    </source>
</evidence>
<gene>
    <name evidence="6" type="ORF">GGR41_001315</name>
    <name evidence="5" type="ORF">K8U84_03595</name>
</gene>
<dbReference type="SUPFAM" id="SSF46894">
    <property type="entry name" value="C-terminal effector domain of the bipartite response regulators"/>
    <property type="match status" value="1"/>
</dbReference>
<dbReference type="AlphaFoldDB" id="A0A9D2VER8"/>
<dbReference type="Proteomes" id="UP000783934">
    <property type="component" value="Unassembled WGS sequence"/>
</dbReference>
<feature type="domain" description="OmpR/PhoB-type" evidence="4">
    <location>
        <begin position="146"/>
        <end position="244"/>
    </location>
</feature>
<evidence type="ECO:0000256" key="2">
    <source>
        <dbReference type="PROSITE-ProRule" id="PRU01091"/>
    </source>
</evidence>
<dbReference type="GO" id="GO:0003677">
    <property type="term" value="F:DNA binding"/>
    <property type="evidence" value="ECO:0007669"/>
    <property type="project" value="UniProtKB-UniRule"/>
</dbReference>
<proteinExistence type="predicted"/>
<dbReference type="Pfam" id="PF00486">
    <property type="entry name" value="Trans_reg_C"/>
    <property type="match status" value="1"/>
</dbReference>
<dbReference type="InterPro" id="IPR016032">
    <property type="entry name" value="Sig_transdc_resp-reg_C-effctor"/>
</dbReference>
<dbReference type="PROSITE" id="PS50883">
    <property type="entry name" value="EAL"/>
    <property type="match status" value="1"/>
</dbReference>
<keyword evidence="1 2" id="KW-0238">DNA-binding</keyword>
<evidence type="ECO:0000313" key="8">
    <source>
        <dbReference type="Proteomes" id="UP000783934"/>
    </source>
</evidence>